<protein>
    <submittedName>
        <fullName evidence="1">Uncharacterized protein</fullName>
    </submittedName>
</protein>
<comment type="caution">
    <text evidence="1">The sequence shown here is derived from an EMBL/GenBank/DDBJ whole genome shotgun (WGS) entry which is preliminary data.</text>
</comment>
<name>A0ACC2B9K5_DIPCM</name>
<proteinExistence type="predicted"/>
<sequence>MDPRLRLQPGLVMQDHPSQVLARSGSVPGLSAYSLGLLQSQLGSERARQEYAQSRAQAQAQAQANANALRGAPGLVPSLSSGQGFYTVESLQGASVVPRQDGLGGGLSHLVSHDAARSLAGGSFGGAPQHGFGQQGFGAGQQGFDAASLSYLLAHQAASQKLAASGPSAGTAPASLLSHSLSEVNAGSGAARGAGNAASIYGYSTYSQPDVSLASARYAPRASLVPSEAALLLREQERLRERERDREKEKDRERERERDRARERKERERERERERDRERHRERARRDDWARERRRDVERRREKERRRELEKRRDLERKRDVEREGRAGDRSNHKSDTGSLSKRASRESPLTVRQSDRRDHVKSKDPRAREKKVRKAWCSLCQVDCTTQEMLERHLEGKKHKLQLEAEEQRKKESEKPENAKANEEENFTDAAKEGKTMTEEQVEHEAATGSSKGKEAKKGKAKAKGHTHSKKSKSNKHESKADASEIADKAALKETIEEPEKVKTEVVEQVKLDTEVIIDKVDVEVNELCSEGELKDVNVNPAPSNVDNFEEVKEVKSEVLKIDEVEKVKEITINSKLEGHNIESQLNEAIQEVDLEPNIVHTDDESKKVVGDIDMVKVEQEATIFVVLEEKQSGTETIDEVNNGTVEIKALPNEDIQSGIAAQSEGNDSILGKRSLEADGNPALAKKTRQLKSKSAGAAATVRCEVCKVTCRNATVYESHLNGEKHAQRLKKAQDQPPVSSTVKTTKLVEEAP</sequence>
<keyword evidence="2" id="KW-1185">Reference proteome</keyword>
<reference evidence="2" key="1">
    <citation type="journal article" date="2024" name="Proc. Natl. Acad. Sci. U.S.A.">
        <title>Extraordinary preservation of gene collinearity over three hundred million years revealed in homosporous lycophytes.</title>
        <authorList>
            <person name="Li C."/>
            <person name="Wickell D."/>
            <person name="Kuo L.Y."/>
            <person name="Chen X."/>
            <person name="Nie B."/>
            <person name="Liao X."/>
            <person name="Peng D."/>
            <person name="Ji J."/>
            <person name="Jenkins J."/>
            <person name="Williams M."/>
            <person name="Shu S."/>
            <person name="Plott C."/>
            <person name="Barry K."/>
            <person name="Rajasekar S."/>
            <person name="Grimwood J."/>
            <person name="Han X."/>
            <person name="Sun S."/>
            <person name="Hou Z."/>
            <person name="He W."/>
            <person name="Dai G."/>
            <person name="Sun C."/>
            <person name="Schmutz J."/>
            <person name="Leebens-Mack J.H."/>
            <person name="Li F.W."/>
            <person name="Wang L."/>
        </authorList>
    </citation>
    <scope>NUCLEOTIDE SEQUENCE [LARGE SCALE GENOMIC DNA]</scope>
    <source>
        <strain evidence="2">cv. PW_Plant_1</strain>
    </source>
</reference>
<dbReference type="EMBL" id="CM055108">
    <property type="protein sequence ID" value="KAJ7526104.1"/>
    <property type="molecule type" value="Genomic_DNA"/>
</dbReference>
<evidence type="ECO:0000313" key="1">
    <source>
        <dbReference type="EMBL" id="KAJ7526104.1"/>
    </source>
</evidence>
<gene>
    <name evidence="1" type="ORF">O6H91_17G081900</name>
</gene>
<evidence type="ECO:0000313" key="2">
    <source>
        <dbReference type="Proteomes" id="UP001162992"/>
    </source>
</evidence>
<accession>A0ACC2B9K5</accession>
<dbReference type="Proteomes" id="UP001162992">
    <property type="component" value="Chromosome 17"/>
</dbReference>
<organism evidence="1 2">
    <name type="scientific">Diphasiastrum complanatum</name>
    <name type="common">Issler's clubmoss</name>
    <name type="synonym">Lycopodium complanatum</name>
    <dbReference type="NCBI Taxonomy" id="34168"/>
    <lineage>
        <taxon>Eukaryota</taxon>
        <taxon>Viridiplantae</taxon>
        <taxon>Streptophyta</taxon>
        <taxon>Embryophyta</taxon>
        <taxon>Tracheophyta</taxon>
        <taxon>Lycopodiopsida</taxon>
        <taxon>Lycopodiales</taxon>
        <taxon>Lycopodiaceae</taxon>
        <taxon>Lycopodioideae</taxon>
        <taxon>Diphasiastrum</taxon>
    </lineage>
</organism>